<keyword evidence="3" id="KW-1185">Reference proteome</keyword>
<feature type="region of interest" description="Disordered" evidence="1">
    <location>
        <begin position="56"/>
        <end position="99"/>
    </location>
</feature>
<evidence type="ECO:0000313" key="2">
    <source>
        <dbReference type="EMBL" id="MEQ2239586.1"/>
    </source>
</evidence>
<comment type="caution">
    <text evidence="2">The sequence shown here is derived from an EMBL/GenBank/DDBJ whole genome shotgun (WGS) entry which is preliminary data.</text>
</comment>
<protein>
    <submittedName>
        <fullName evidence="2">Uncharacterized protein</fullName>
    </submittedName>
</protein>
<organism evidence="2 3">
    <name type="scientific">Ilyodon furcidens</name>
    <name type="common">goldbreast splitfin</name>
    <dbReference type="NCBI Taxonomy" id="33524"/>
    <lineage>
        <taxon>Eukaryota</taxon>
        <taxon>Metazoa</taxon>
        <taxon>Chordata</taxon>
        <taxon>Craniata</taxon>
        <taxon>Vertebrata</taxon>
        <taxon>Euteleostomi</taxon>
        <taxon>Actinopterygii</taxon>
        <taxon>Neopterygii</taxon>
        <taxon>Teleostei</taxon>
        <taxon>Neoteleostei</taxon>
        <taxon>Acanthomorphata</taxon>
        <taxon>Ovalentaria</taxon>
        <taxon>Atherinomorphae</taxon>
        <taxon>Cyprinodontiformes</taxon>
        <taxon>Goodeidae</taxon>
        <taxon>Ilyodon</taxon>
    </lineage>
</organism>
<proteinExistence type="predicted"/>
<gene>
    <name evidence="2" type="ORF">ILYODFUR_005861</name>
</gene>
<name>A0ABV0U5R3_9TELE</name>
<evidence type="ECO:0000256" key="1">
    <source>
        <dbReference type="SAM" id="MobiDB-lite"/>
    </source>
</evidence>
<accession>A0ABV0U5R3</accession>
<dbReference type="Proteomes" id="UP001482620">
    <property type="component" value="Unassembled WGS sequence"/>
</dbReference>
<evidence type="ECO:0000313" key="3">
    <source>
        <dbReference type="Proteomes" id="UP001482620"/>
    </source>
</evidence>
<reference evidence="2 3" key="1">
    <citation type="submission" date="2021-06" db="EMBL/GenBank/DDBJ databases">
        <authorList>
            <person name="Palmer J.M."/>
        </authorList>
    </citation>
    <scope>NUCLEOTIDE SEQUENCE [LARGE SCALE GENOMIC DNA]</scope>
    <source>
        <strain evidence="3">if_2019</strain>
        <tissue evidence="2">Muscle</tissue>
    </source>
</reference>
<sequence length="137" mass="15656">MSRWSGGIAHLKIFPNLRKTKKKKKRKALRWRPLLRNACAYGRSRTRAEAMRREMDDNFQFEDGGGTKNIAKSGRRARLPADQSFEDSRPARKSSTSASLELNNFLTTTNRFDVFQSGFLLTTVQRLVLSRCSVTSV</sequence>
<dbReference type="EMBL" id="JAHRIQ010058277">
    <property type="protein sequence ID" value="MEQ2239586.1"/>
    <property type="molecule type" value="Genomic_DNA"/>
</dbReference>